<protein>
    <recommendedName>
        <fullName evidence="4">AsmA-like protein</fullName>
    </recommendedName>
</protein>
<dbReference type="OrthoDB" id="1412480at2"/>
<keyword evidence="3" id="KW-1185">Reference proteome</keyword>
<evidence type="ECO:0008006" key="4">
    <source>
        <dbReference type="Google" id="ProtNLM"/>
    </source>
</evidence>
<dbReference type="EMBL" id="QBKQ01000001">
    <property type="protein sequence ID" value="PTX44467.1"/>
    <property type="molecule type" value="Genomic_DNA"/>
</dbReference>
<sequence length="510" mass="59334">MKKTTKLAIGILIGIGLLAIGLIFLNNYLEKRIKTGIEDNLKKAQVSFEKVDVKLLDRKAEIINPFAEIKGKALQVDTIKLNDIHLWDYITRKDVVVGELRISKPVVKFYNFKEESQDSSKIDKSEKSSRFKNKILIKKVKVQKGSFEIFEKDSNSHRLFAAINAIKMEQVRINAQTLKETIPFNYDLILLNADSLFYDLNEQHELAVGDLEIDNNKVTIADLKIIPKYSKQEFQKTISKEKDRYELSIDTILLSDLNWSVQNDSLRFENPYTEINRADFRIYRDKLQPDDNSFKPMYSEMIRKMPILIQFDSIRVLNSFLKYEEKIHEDREYGMVEFSDLNMGIKNFTNIDLDREDFPKTRVVSNSNFMKGAPLHVDWEFDVSDRSNQFQISGDMGRLSAAQMNAFFKAGMNIEASGEILKMYFNFYGNGNKAQGEMRLEYKDFKVEVLRKDGKRKNKIISGLANLIVRNKAINKEANYKEISYTRDTTKSFWNYVWNLIKNGALKSFL</sequence>
<evidence type="ECO:0000313" key="3">
    <source>
        <dbReference type="Proteomes" id="UP000244174"/>
    </source>
</evidence>
<name>A0A2T6AKZ8_9FLAO</name>
<evidence type="ECO:0000256" key="1">
    <source>
        <dbReference type="SAM" id="Phobius"/>
    </source>
</evidence>
<organism evidence="2 3">
    <name type="scientific">Christiangramia gaetbulicola</name>
    <dbReference type="NCBI Taxonomy" id="703340"/>
    <lineage>
        <taxon>Bacteria</taxon>
        <taxon>Pseudomonadati</taxon>
        <taxon>Bacteroidota</taxon>
        <taxon>Flavobacteriia</taxon>
        <taxon>Flavobacteriales</taxon>
        <taxon>Flavobacteriaceae</taxon>
        <taxon>Christiangramia</taxon>
    </lineage>
</organism>
<keyword evidence="1" id="KW-0472">Membrane</keyword>
<feature type="transmembrane region" description="Helical" evidence="1">
    <location>
        <begin position="7"/>
        <end position="25"/>
    </location>
</feature>
<dbReference type="AlphaFoldDB" id="A0A2T6AKZ8"/>
<reference evidence="2 3" key="1">
    <citation type="submission" date="2018-04" db="EMBL/GenBank/DDBJ databases">
        <title>Genomic Encyclopedia of Archaeal and Bacterial Type Strains, Phase II (KMG-II): from individual species to whole genera.</title>
        <authorList>
            <person name="Goeker M."/>
        </authorList>
    </citation>
    <scope>NUCLEOTIDE SEQUENCE [LARGE SCALE GENOMIC DNA]</scope>
    <source>
        <strain evidence="2 3">DSM 23082</strain>
    </source>
</reference>
<keyword evidence="1" id="KW-0812">Transmembrane</keyword>
<accession>A0A2T6AKZ8</accession>
<comment type="caution">
    <text evidence="2">The sequence shown here is derived from an EMBL/GenBank/DDBJ whole genome shotgun (WGS) entry which is preliminary data.</text>
</comment>
<gene>
    <name evidence="2" type="ORF">C8P64_0446</name>
</gene>
<proteinExistence type="predicted"/>
<dbReference type="Proteomes" id="UP000244174">
    <property type="component" value="Unassembled WGS sequence"/>
</dbReference>
<evidence type="ECO:0000313" key="2">
    <source>
        <dbReference type="EMBL" id="PTX44467.1"/>
    </source>
</evidence>
<keyword evidence="1" id="KW-1133">Transmembrane helix</keyword>
<dbReference type="RefSeq" id="WP_108170424.1">
    <property type="nucleotide sequence ID" value="NZ_QBKQ01000001.1"/>
</dbReference>